<keyword evidence="14" id="KW-1185">Reference proteome</keyword>
<dbReference type="Gene3D" id="3.30.460.20">
    <property type="entry name" value="CorA soluble domain-like"/>
    <property type="match status" value="1"/>
</dbReference>
<feature type="transmembrane region" description="Helical" evidence="12">
    <location>
        <begin position="267"/>
        <end position="286"/>
    </location>
</feature>
<evidence type="ECO:0000256" key="9">
    <source>
        <dbReference type="ARBA" id="ARBA00023136"/>
    </source>
</evidence>
<dbReference type="SUPFAM" id="SSF144083">
    <property type="entry name" value="Magnesium transport protein CorA, transmembrane region"/>
    <property type="match status" value="1"/>
</dbReference>
<comment type="subcellular location">
    <subcellularLocation>
        <location evidence="1">Cell membrane</location>
        <topology evidence="1">Multi-pass membrane protein</topology>
    </subcellularLocation>
    <subcellularLocation>
        <location evidence="12">Membrane</location>
        <topology evidence="12">Multi-pass membrane protein</topology>
    </subcellularLocation>
</comment>
<evidence type="ECO:0000256" key="5">
    <source>
        <dbReference type="ARBA" id="ARBA00022692"/>
    </source>
</evidence>
<dbReference type="FunFam" id="1.20.58.340:FF:000004">
    <property type="entry name" value="Magnesium transport protein CorA"/>
    <property type="match status" value="1"/>
</dbReference>
<reference evidence="13 14" key="1">
    <citation type="submission" date="2012-08" db="EMBL/GenBank/DDBJ databases">
        <title>Whole genome shotgun sequence of Kineosphaera limosa NBRC 100340.</title>
        <authorList>
            <person name="Yoshida I."/>
            <person name="Isaki S."/>
            <person name="Hosoyama A."/>
            <person name="Tsuchikane K."/>
            <person name="Katsumata H."/>
            <person name="Ando Y."/>
            <person name="Ohji S."/>
            <person name="Hamada M."/>
            <person name="Tamura T."/>
            <person name="Yamazoe A."/>
            <person name="Yamazaki S."/>
            <person name="Fujita N."/>
        </authorList>
    </citation>
    <scope>NUCLEOTIDE SEQUENCE [LARGE SCALE GENOMIC DNA]</scope>
    <source>
        <strain evidence="13 14">NBRC 100340</strain>
    </source>
</reference>
<comment type="catalytic activity">
    <reaction evidence="10">
        <text>Mg(2+)(in) = Mg(2+)(out)</text>
        <dbReference type="Rhea" id="RHEA:29827"/>
        <dbReference type="ChEBI" id="CHEBI:18420"/>
    </reaction>
</comment>
<dbReference type="Proteomes" id="UP000008366">
    <property type="component" value="Unassembled WGS sequence"/>
</dbReference>
<comment type="function">
    <text evidence="11">Mediates influx of magnesium ions. Alternates between open and closed states. Activated by low cytoplasmic Mg(2+) levels. Inactive when cytoplasmic Mg(2+) levels are high.</text>
</comment>
<dbReference type="InterPro" id="IPR002523">
    <property type="entry name" value="MgTranspt_CorA/ZnTranspt_ZntB"/>
</dbReference>
<dbReference type="PANTHER" id="PTHR46494">
    <property type="entry name" value="CORA FAMILY METAL ION TRANSPORTER (EUROFUNG)"/>
    <property type="match status" value="1"/>
</dbReference>
<dbReference type="EMBL" id="BAHD01000005">
    <property type="protein sequence ID" value="GAB94531.1"/>
    <property type="molecule type" value="Genomic_DNA"/>
</dbReference>
<evidence type="ECO:0000256" key="4">
    <source>
        <dbReference type="ARBA" id="ARBA00022475"/>
    </source>
</evidence>
<dbReference type="CDD" id="cd12830">
    <property type="entry name" value="MtCorA-like"/>
    <property type="match status" value="1"/>
</dbReference>
<keyword evidence="9 12" id="KW-0472">Membrane</keyword>
<evidence type="ECO:0000313" key="14">
    <source>
        <dbReference type="Proteomes" id="UP000008366"/>
    </source>
</evidence>
<dbReference type="GO" id="GO:0015095">
    <property type="term" value="F:magnesium ion transmembrane transporter activity"/>
    <property type="evidence" value="ECO:0007669"/>
    <property type="project" value="UniProtKB-UniRule"/>
</dbReference>
<evidence type="ECO:0000256" key="11">
    <source>
        <dbReference type="ARBA" id="ARBA00045497"/>
    </source>
</evidence>
<dbReference type="Pfam" id="PF01544">
    <property type="entry name" value="CorA"/>
    <property type="match status" value="1"/>
</dbReference>
<dbReference type="STRING" id="1184609.KILIM_005_01480"/>
<comment type="similarity">
    <text evidence="2 12">Belongs to the CorA metal ion transporter (MIT) (TC 1.A.35) family.</text>
</comment>
<dbReference type="PANTHER" id="PTHR46494:SF1">
    <property type="entry name" value="CORA FAMILY METAL ION TRANSPORTER (EUROFUNG)"/>
    <property type="match status" value="1"/>
</dbReference>
<evidence type="ECO:0000256" key="3">
    <source>
        <dbReference type="ARBA" id="ARBA00022448"/>
    </source>
</evidence>
<dbReference type="SUPFAM" id="SSF143865">
    <property type="entry name" value="CorA soluble domain-like"/>
    <property type="match status" value="1"/>
</dbReference>
<comment type="caution">
    <text evidence="13">The sequence shown here is derived from an EMBL/GenBank/DDBJ whole genome shotgun (WGS) entry which is preliminary data.</text>
</comment>
<keyword evidence="3 12" id="KW-0813">Transport</keyword>
<proteinExistence type="inferred from homology"/>
<dbReference type="InterPro" id="IPR045861">
    <property type="entry name" value="CorA_cytoplasmic_dom"/>
</dbReference>
<dbReference type="Gene3D" id="1.20.58.340">
    <property type="entry name" value="Magnesium transport protein CorA, transmembrane region"/>
    <property type="match status" value="2"/>
</dbReference>
<evidence type="ECO:0000256" key="1">
    <source>
        <dbReference type="ARBA" id="ARBA00004651"/>
    </source>
</evidence>
<organism evidence="13 14">
    <name type="scientific">Kineosphaera limosa NBRC 100340</name>
    <dbReference type="NCBI Taxonomy" id="1184609"/>
    <lineage>
        <taxon>Bacteria</taxon>
        <taxon>Bacillati</taxon>
        <taxon>Actinomycetota</taxon>
        <taxon>Actinomycetes</taxon>
        <taxon>Micrococcales</taxon>
        <taxon>Dermatophilaceae</taxon>
        <taxon>Kineosphaera</taxon>
    </lineage>
</organism>
<dbReference type="GO" id="GO:0050897">
    <property type="term" value="F:cobalt ion binding"/>
    <property type="evidence" value="ECO:0007669"/>
    <property type="project" value="TreeGrafter"/>
</dbReference>
<evidence type="ECO:0000256" key="12">
    <source>
        <dbReference type="RuleBase" id="RU362010"/>
    </source>
</evidence>
<evidence type="ECO:0000256" key="10">
    <source>
        <dbReference type="ARBA" id="ARBA00034269"/>
    </source>
</evidence>
<keyword evidence="5 12" id="KW-0812">Transmembrane</keyword>
<keyword evidence="6 12" id="KW-0460">Magnesium</keyword>
<dbReference type="GO" id="GO:0015087">
    <property type="term" value="F:cobalt ion transmembrane transporter activity"/>
    <property type="evidence" value="ECO:0007669"/>
    <property type="project" value="UniProtKB-UniRule"/>
</dbReference>
<evidence type="ECO:0000256" key="6">
    <source>
        <dbReference type="ARBA" id="ARBA00022842"/>
    </source>
</evidence>
<evidence type="ECO:0000256" key="7">
    <source>
        <dbReference type="ARBA" id="ARBA00022989"/>
    </source>
</evidence>
<name>K6WL45_9MICO</name>
<dbReference type="InterPro" id="IPR004488">
    <property type="entry name" value="Mg/Co-transport_prot_CorA"/>
</dbReference>
<evidence type="ECO:0000313" key="13">
    <source>
        <dbReference type="EMBL" id="GAB94531.1"/>
    </source>
</evidence>
<dbReference type="NCBIfam" id="TIGR00383">
    <property type="entry name" value="corA"/>
    <property type="match status" value="1"/>
</dbReference>
<dbReference type="OrthoDB" id="9803416at2"/>
<dbReference type="eggNOG" id="COG0598">
    <property type="taxonomic scope" value="Bacteria"/>
</dbReference>
<protein>
    <recommendedName>
        <fullName evidence="12">Magnesium transport protein CorA</fullName>
    </recommendedName>
</protein>
<feature type="transmembrane region" description="Helical" evidence="12">
    <location>
        <begin position="298"/>
        <end position="318"/>
    </location>
</feature>
<evidence type="ECO:0000256" key="8">
    <source>
        <dbReference type="ARBA" id="ARBA00023065"/>
    </source>
</evidence>
<sequence>MIVDKAVYHDGQRLACGHPSAELERLRESGNGFLWIGVKDPTDAEFAEINHELRLHPLAVEDAVLGNQRPKIDIYEESMFVVLKTLRYVEATSDVETGELMLFVGDQFVLTVRRGEVNPLDGVRHRLEAESGLLGMGPLAVLHAVLDHIVDTYRAIDLQLLEDLENIEEAIFAGDRTVTGQEIYQLKREVLEFKRGALPLVIPLRRLVTGETRVQLPKKLRPFYNDVLDHLLQVVDHAEAYDRLLSDILAAYLAQVSVQQNNDMRKISAWVAMAAVPTMIAGVYGQNFDFMPELHWEYGYYLSLGLMAGVVVLLYVLFRRSGWL</sequence>
<keyword evidence="7 12" id="KW-1133">Transmembrane helix</keyword>
<dbReference type="InterPro" id="IPR045863">
    <property type="entry name" value="CorA_TM1_TM2"/>
</dbReference>
<evidence type="ECO:0000256" key="2">
    <source>
        <dbReference type="ARBA" id="ARBA00009765"/>
    </source>
</evidence>
<accession>K6WL45</accession>
<gene>
    <name evidence="12 13" type="primary">corA</name>
    <name evidence="13" type="ORF">KILIM_005_01480</name>
</gene>
<keyword evidence="8 12" id="KW-0406">Ion transport</keyword>
<dbReference type="GO" id="GO:0000287">
    <property type="term" value="F:magnesium ion binding"/>
    <property type="evidence" value="ECO:0007669"/>
    <property type="project" value="TreeGrafter"/>
</dbReference>
<dbReference type="AlphaFoldDB" id="K6WL45"/>
<keyword evidence="4 12" id="KW-1003">Cell membrane</keyword>
<dbReference type="RefSeq" id="WP_006591064.1">
    <property type="nucleotide sequence ID" value="NZ_BAHD01000005.1"/>
</dbReference>
<dbReference type="GO" id="GO:0005886">
    <property type="term" value="C:plasma membrane"/>
    <property type="evidence" value="ECO:0007669"/>
    <property type="project" value="UniProtKB-SubCell"/>
</dbReference>